<feature type="coiled-coil region" evidence="6">
    <location>
        <begin position="180"/>
        <end position="211"/>
    </location>
</feature>
<keyword evidence="6" id="KW-0175">Coiled coil</keyword>
<feature type="transmembrane region" description="Helical" evidence="8">
    <location>
        <begin position="615"/>
        <end position="636"/>
    </location>
</feature>
<evidence type="ECO:0000256" key="8">
    <source>
        <dbReference type="SAM" id="Phobius"/>
    </source>
</evidence>
<dbReference type="EMBL" id="BDGI01000149">
    <property type="protein sequence ID" value="GAV29970.1"/>
    <property type="molecule type" value="Genomic_DNA"/>
</dbReference>
<dbReference type="GO" id="GO:0006882">
    <property type="term" value="P:intracellular zinc ion homeostasis"/>
    <property type="evidence" value="ECO:0007669"/>
    <property type="project" value="TreeGrafter"/>
</dbReference>
<organism evidence="10 11">
    <name type="scientific">Pichia membranifaciens</name>
    <dbReference type="NCBI Taxonomy" id="4926"/>
    <lineage>
        <taxon>Eukaryota</taxon>
        <taxon>Fungi</taxon>
        <taxon>Dikarya</taxon>
        <taxon>Ascomycota</taxon>
        <taxon>Saccharomycotina</taxon>
        <taxon>Pichiomycetes</taxon>
        <taxon>Pichiales</taxon>
        <taxon>Pichiaceae</taxon>
        <taxon>Pichia</taxon>
    </lineage>
</organism>
<dbReference type="Pfam" id="PF03006">
    <property type="entry name" value="HlyIII"/>
    <property type="match status" value="1"/>
</dbReference>
<evidence type="ECO:0000256" key="2">
    <source>
        <dbReference type="ARBA" id="ARBA00022692"/>
    </source>
</evidence>
<keyword evidence="4 8" id="KW-0472">Membrane</keyword>
<feature type="binding site" evidence="5">
    <location>
        <position position="508"/>
    </location>
    <ligand>
        <name>Zn(2+)</name>
        <dbReference type="ChEBI" id="CHEBI:29105"/>
    </ligand>
</feature>
<dbReference type="InterPro" id="IPR059049">
    <property type="entry name" value="TSEN34_N"/>
</dbReference>
<name>A0A1Q2YKA4_9ASCO</name>
<sequence>MLPDDSNSRKFLVPPSSTPSYGGIVASEYASDFDSDDDFGSNPGAVNNGDSRSTSISNVSNMSTLDGLVISTDDGEYDEEDAREKDLIPLFVHGDHVLIFSSECMKDLTIKYGITGQLSGTLPLAPQQNSLLGFPWRLSLYEVLWCLHEGVGVLVDGEEVVKNGYLKELVEDDRKRRVVVDDLQDRLDRWRDEKQKEIEEQMKKLNIIKKDRRAMKPLENVLVSSASGDGNDTEVDLDGVDVMETLVLNKVDRFLSTFETKLSSMEKYLAQSASGVESTASSTAATLKSYTPTYSKLVDTLSSVKGYLYKNQQQNLHPLKKIIDDYYDQEEEELEEKRNEEKLAGEVVEQKQQTRQRLIHTIQLLNARLTDFEHHHNLPPLATHPSERLIALKETLYNYDTAMTVASHRHLTFYELPFQWRENRYIIYGYRFAKTHVTAILSAFSWHNETVNIWTHLLGTFYLLYLAFYDFPSSEHYFKYTTSANDHAIVYLFIASAITCLMFSVIWHSYTNIGFLSLRSKFACFDYSGITVLITSSIITTEHISLKEYPNLRFAFVAFSSLAGLVGIGMAWHPYFDRPESRIIRILFFVSLSFLGVVSFLCSCLVHNFKFALNLFSPLYISFVWYLSGVVFYGSFFPECIRSDVEIDDFQISDDTIMELDKRGTLLEYLRKKPARTCNHGFTSLWWVDWIGNSHNFWHLFVIGGILGHYSALLEMFKRATEFT</sequence>
<dbReference type="Proteomes" id="UP000186136">
    <property type="component" value="Unassembled WGS sequence"/>
</dbReference>
<evidence type="ECO:0000256" key="7">
    <source>
        <dbReference type="SAM" id="MobiDB-lite"/>
    </source>
</evidence>
<feature type="transmembrane region" description="Helical" evidence="8">
    <location>
        <begin position="552"/>
        <end position="572"/>
    </location>
</feature>
<evidence type="ECO:0000259" key="9">
    <source>
        <dbReference type="Pfam" id="PF26577"/>
    </source>
</evidence>
<dbReference type="InterPro" id="IPR004254">
    <property type="entry name" value="AdipoR/HlyIII-related"/>
</dbReference>
<feature type="transmembrane region" description="Helical" evidence="8">
    <location>
        <begin position="522"/>
        <end position="540"/>
    </location>
</feature>
<accession>A0A1Q2YKA4</accession>
<dbReference type="GO" id="GO:0038023">
    <property type="term" value="F:signaling receptor activity"/>
    <property type="evidence" value="ECO:0007669"/>
    <property type="project" value="TreeGrafter"/>
</dbReference>
<dbReference type="PANTHER" id="PTHR20855">
    <property type="entry name" value="ADIPOR/PROGESTIN RECEPTOR-RELATED"/>
    <property type="match status" value="1"/>
</dbReference>
<keyword evidence="11" id="KW-1185">Reference proteome</keyword>
<feature type="compositionally biased region" description="Polar residues" evidence="7">
    <location>
        <begin position="44"/>
        <end position="58"/>
    </location>
</feature>
<protein>
    <recommendedName>
        <fullName evidence="9">TSEN34 N-terminal domain-containing protein</fullName>
    </recommendedName>
</protein>
<evidence type="ECO:0000256" key="5">
    <source>
        <dbReference type="PIRSR" id="PIRSR604254-1"/>
    </source>
</evidence>
<evidence type="ECO:0000256" key="1">
    <source>
        <dbReference type="ARBA" id="ARBA00004141"/>
    </source>
</evidence>
<feature type="transmembrane region" description="Helical" evidence="8">
    <location>
        <begin position="451"/>
        <end position="468"/>
    </location>
</feature>
<dbReference type="PANTHER" id="PTHR20855:SF97">
    <property type="entry name" value="ADIPOR-LIKE RECEPTOR IZH3-RELATED"/>
    <property type="match status" value="1"/>
</dbReference>
<evidence type="ECO:0000313" key="10">
    <source>
        <dbReference type="EMBL" id="GAV29970.1"/>
    </source>
</evidence>
<feature type="transmembrane region" description="Helical" evidence="8">
    <location>
        <begin position="584"/>
        <end position="609"/>
    </location>
</feature>
<reference evidence="10 11" key="1">
    <citation type="submission" date="2016-08" db="EMBL/GenBank/DDBJ databases">
        <title>Whole genome shotgun sequence of Pichia membranifaciens KS47-1.</title>
        <authorList>
            <person name="Konishi M."/>
            <person name="Ishida M."/>
            <person name="Arakawa T."/>
            <person name="Kato Y."/>
            <person name="Horiuchi J."/>
        </authorList>
    </citation>
    <scope>NUCLEOTIDE SEQUENCE [LARGE SCALE GENOMIC DNA]</scope>
    <source>
        <strain evidence="10 11">KS47-1</strain>
    </source>
</reference>
<dbReference type="OrthoDB" id="5585746at2759"/>
<feature type="transmembrane region" description="Helical" evidence="8">
    <location>
        <begin position="488"/>
        <end position="510"/>
    </location>
</feature>
<dbReference type="Pfam" id="PF26577">
    <property type="entry name" value="TSEN34_N"/>
    <property type="match status" value="1"/>
</dbReference>
<keyword evidence="3 8" id="KW-1133">Transmembrane helix</keyword>
<evidence type="ECO:0000313" key="11">
    <source>
        <dbReference type="Proteomes" id="UP000186136"/>
    </source>
</evidence>
<proteinExistence type="predicted"/>
<evidence type="ECO:0000256" key="6">
    <source>
        <dbReference type="SAM" id="Coils"/>
    </source>
</evidence>
<comment type="subcellular location">
    <subcellularLocation>
        <location evidence="1">Membrane</location>
        <topology evidence="1">Multi-pass membrane protein</topology>
    </subcellularLocation>
</comment>
<comment type="caution">
    <text evidence="10">The sequence shown here is derived from an EMBL/GenBank/DDBJ whole genome shotgun (WGS) entry which is preliminary data.</text>
</comment>
<evidence type="ECO:0000256" key="3">
    <source>
        <dbReference type="ARBA" id="ARBA00022989"/>
    </source>
</evidence>
<feature type="domain" description="TSEN34 N-terminal" evidence="9">
    <location>
        <begin position="88"/>
        <end position="156"/>
    </location>
</feature>
<dbReference type="AlphaFoldDB" id="A0A1Q2YKA4"/>
<keyword evidence="5" id="KW-0479">Metal-binding</keyword>
<feature type="region of interest" description="Disordered" evidence="7">
    <location>
        <begin position="1"/>
        <end position="58"/>
    </location>
</feature>
<keyword evidence="5" id="KW-0862">Zinc</keyword>
<evidence type="ECO:0000256" key="4">
    <source>
        <dbReference type="ARBA" id="ARBA00023136"/>
    </source>
</evidence>
<gene>
    <name evidence="10" type="ORF">PMKS-003476</name>
</gene>
<dbReference type="GO" id="GO:0046872">
    <property type="term" value="F:metal ion binding"/>
    <property type="evidence" value="ECO:0007669"/>
    <property type="project" value="UniProtKB-KW"/>
</dbReference>
<dbReference type="GO" id="GO:0016020">
    <property type="term" value="C:membrane"/>
    <property type="evidence" value="ECO:0007669"/>
    <property type="project" value="UniProtKB-SubCell"/>
</dbReference>
<feature type="coiled-coil region" evidence="6">
    <location>
        <begin position="320"/>
        <end position="368"/>
    </location>
</feature>
<keyword evidence="2 8" id="KW-0812">Transmembrane</keyword>